<protein>
    <recommendedName>
        <fullName evidence="5">CopC domain-containing protein</fullName>
    </recommendedName>
</protein>
<dbReference type="AlphaFoldDB" id="A0A9W6Q1Q5"/>
<dbReference type="Pfam" id="PF04234">
    <property type="entry name" value="CopC"/>
    <property type="match status" value="1"/>
</dbReference>
<evidence type="ECO:0000256" key="3">
    <source>
        <dbReference type="SAM" id="MobiDB-lite"/>
    </source>
</evidence>
<proteinExistence type="predicted"/>
<evidence type="ECO:0000256" key="1">
    <source>
        <dbReference type="ARBA" id="ARBA00022729"/>
    </source>
</evidence>
<feature type="region of interest" description="Disordered" evidence="3">
    <location>
        <begin position="127"/>
        <end position="150"/>
    </location>
</feature>
<gene>
    <name evidence="6" type="ORF">Kpho02_06990</name>
</gene>
<reference evidence="6" key="1">
    <citation type="submission" date="2023-02" db="EMBL/GenBank/DDBJ databases">
        <title>Kitasatospora phosalacinea NBRC 14627.</title>
        <authorList>
            <person name="Ichikawa N."/>
            <person name="Sato H."/>
            <person name="Tonouchi N."/>
        </authorList>
    </citation>
    <scope>NUCLEOTIDE SEQUENCE</scope>
    <source>
        <strain evidence="6">NBRC 14627</strain>
    </source>
</reference>
<keyword evidence="4" id="KW-0472">Membrane</keyword>
<dbReference type="Proteomes" id="UP001165041">
    <property type="component" value="Unassembled WGS sequence"/>
</dbReference>
<evidence type="ECO:0000259" key="5">
    <source>
        <dbReference type="Pfam" id="PF04234"/>
    </source>
</evidence>
<evidence type="ECO:0000313" key="6">
    <source>
        <dbReference type="EMBL" id="GLW68400.1"/>
    </source>
</evidence>
<dbReference type="EMBL" id="BSSA01000001">
    <property type="protein sequence ID" value="GLW68400.1"/>
    <property type="molecule type" value="Genomic_DNA"/>
</dbReference>
<dbReference type="GO" id="GO:0042597">
    <property type="term" value="C:periplasmic space"/>
    <property type="evidence" value="ECO:0007669"/>
    <property type="project" value="InterPro"/>
</dbReference>
<keyword evidence="4" id="KW-1133">Transmembrane helix</keyword>
<dbReference type="Gene3D" id="2.60.40.1220">
    <property type="match status" value="1"/>
</dbReference>
<dbReference type="InterPro" id="IPR007348">
    <property type="entry name" value="CopC_dom"/>
</dbReference>
<sequence>MTGTGSPRSFRRTMALGTGVVVLLLLGLLWVSARQPVRLAGVTPADGSAQDRAPAEVALTFSGDDFRPGTVYLQVNGPDGTSVTDGPPRLDGHRLVTPVRIDARGSYQVTYRLVLDGGREVSGTTAFGVGTAAAPGDRPATPADDDAPTHQHGVDGAWNLLLICVDALLLPGAALLLLRAPRLRRSPARTR</sequence>
<feature type="compositionally biased region" description="Low complexity" evidence="3">
    <location>
        <begin position="127"/>
        <end position="142"/>
    </location>
</feature>
<dbReference type="GO" id="GO:0046688">
    <property type="term" value="P:response to copper ion"/>
    <property type="evidence" value="ECO:0007669"/>
    <property type="project" value="InterPro"/>
</dbReference>
<comment type="caution">
    <text evidence="6">The sequence shown here is derived from an EMBL/GenBank/DDBJ whole genome shotgun (WGS) entry which is preliminary data.</text>
</comment>
<keyword evidence="1" id="KW-0732">Signal</keyword>
<dbReference type="GO" id="GO:0005507">
    <property type="term" value="F:copper ion binding"/>
    <property type="evidence" value="ECO:0007669"/>
    <property type="project" value="InterPro"/>
</dbReference>
<name>A0A9W6Q1Q5_9ACTN</name>
<evidence type="ECO:0000256" key="2">
    <source>
        <dbReference type="ARBA" id="ARBA00023008"/>
    </source>
</evidence>
<dbReference type="SUPFAM" id="SSF81296">
    <property type="entry name" value="E set domains"/>
    <property type="match status" value="1"/>
</dbReference>
<keyword evidence="4" id="KW-0812">Transmembrane</keyword>
<keyword evidence="2" id="KW-0186">Copper</keyword>
<evidence type="ECO:0000256" key="4">
    <source>
        <dbReference type="SAM" id="Phobius"/>
    </source>
</evidence>
<evidence type="ECO:0000313" key="7">
    <source>
        <dbReference type="Proteomes" id="UP001165041"/>
    </source>
</evidence>
<dbReference type="RefSeq" id="WP_285733345.1">
    <property type="nucleotide sequence ID" value="NZ_BSSA01000001.1"/>
</dbReference>
<dbReference type="InterPro" id="IPR014755">
    <property type="entry name" value="Cu-Rt/internalin_Ig-like"/>
</dbReference>
<organism evidence="6 7">
    <name type="scientific">Kitasatospora phosalacinea</name>
    <dbReference type="NCBI Taxonomy" id="2065"/>
    <lineage>
        <taxon>Bacteria</taxon>
        <taxon>Bacillati</taxon>
        <taxon>Actinomycetota</taxon>
        <taxon>Actinomycetes</taxon>
        <taxon>Kitasatosporales</taxon>
        <taxon>Streptomycetaceae</taxon>
        <taxon>Kitasatospora</taxon>
    </lineage>
</organism>
<dbReference type="InterPro" id="IPR014756">
    <property type="entry name" value="Ig_E-set"/>
</dbReference>
<feature type="domain" description="CopC" evidence="5">
    <location>
        <begin position="39"/>
        <end position="129"/>
    </location>
</feature>
<accession>A0A9W6Q1Q5</accession>
<feature type="transmembrane region" description="Helical" evidence="4">
    <location>
        <begin position="157"/>
        <end position="178"/>
    </location>
</feature>